<evidence type="ECO:0000313" key="5">
    <source>
        <dbReference type="Proteomes" id="UP001326715"/>
    </source>
</evidence>
<sequence length="155" mass="17334">MVIRQKTKKRSPTGWVKDRAVTKIAGFILLSQREWANWMNNKTSKMPLQRVRLIAIAMGLLLAAVSVHALYQGITGKHSITGTRLNAMSTPVVIMPRETLTSSDSALRRQISDIDEFLDTLKKTVSGRRHLAKIVQSHPGILDSLKAMKNLYGLK</sequence>
<keyword evidence="1" id="KW-0812">Transmembrane</keyword>
<feature type="transmembrane region" description="Helical" evidence="1">
    <location>
        <begin position="51"/>
        <end position="71"/>
    </location>
</feature>
<keyword evidence="1" id="KW-0472">Membrane</keyword>
<organism evidence="2 4">
    <name type="scientific">Chitinophaga sancti</name>
    <dbReference type="NCBI Taxonomy" id="1004"/>
    <lineage>
        <taxon>Bacteria</taxon>
        <taxon>Pseudomonadati</taxon>
        <taxon>Bacteroidota</taxon>
        <taxon>Chitinophagia</taxon>
        <taxon>Chitinophagales</taxon>
        <taxon>Chitinophagaceae</taxon>
        <taxon>Chitinophaga</taxon>
    </lineage>
</organism>
<gene>
    <name evidence="2" type="ORF">SAMN05661012_06512</name>
    <name evidence="3" type="ORF">SR876_29195</name>
</gene>
<evidence type="ECO:0000313" key="2">
    <source>
        <dbReference type="EMBL" id="SFW89859.1"/>
    </source>
</evidence>
<protein>
    <submittedName>
        <fullName evidence="2">Uncharacterized protein</fullName>
    </submittedName>
</protein>
<reference evidence="2 4" key="1">
    <citation type="submission" date="2016-11" db="EMBL/GenBank/DDBJ databases">
        <authorList>
            <person name="Jaros S."/>
            <person name="Januszkiewicz K."/>
            <person name="Wedrychowicz H."/>
        </authorList>
    </citation>
    <scope>NUCLEOTIDE SEQUENCE [LARGE SCALE GENOMIC DNA]</scope>
    <source>
        <strain evidence="2 4">DSM 784</strain>
    </source>
</reference>
<reference evidence="3 5" key="2">
    <citation type="submission" date="2023-11" db="EMBL/GenBank/DDBJ databases">
        <title>MicrobeMod: A computational toolkit for identifying prokaryotic methylation and restriction-modification with nanopore sequencing.</title>
        <authorList>
            <person name="Crits-Christoph A."/>
            <person name="Kang S.C."/>
            <person name="Lee H."/>
            <person name="Ostrov N."/>
        </authorList>
    </citation>
    <scope>NUCLEOTIDE SEQUENCE [LARGE SCALE GENOMIC DNA]</scope>
    <source>
        <strain evidence="3 5">ATCC 23090</strain>
    </source>
</reference>
<keyword evidence="5" id="KW-1185">Reference proteome</keyword>
<dbReference type="Proteomes" id="UP000183788">
    <property type="component" value="Unassembled WGS sequence"/>
</dbReference>
<dbReference type="Proteomes" id="UP001326715">
    <property type="component" value="Chromosome"/>
</dbReference>
<dbReference type="EMBL" id="FPIZ01000043">
    <property type="protein sequence ID" value="SFW89859.1"/>
    <property type="molecule type" value="Genomic_DNA"/>
</dbReference>
<keyword evidence="1" id="KW-1133">Transmembrane helix</keyword>
<dbReference type="EMBL" id="CP140154">
    <property type="protein sequence ID" value="WQG89010.1"/>
    <property type="molecule type" value="Genomic_DNA"/>
</dbReference>
<dbReference type="AlphaFoldDB" id="A0A1K1SZY5"/>
<evidence type="ECO:0000313" key="3">
    <source>
        <dbReference type="EMBL" id="WQG89010.1"/>
    </source>
</evidence>
<evidence type="ECO:0000256" key="1">
    <source>
        <dbReference type="SAM" id="Phobius"/>
    </source>
</evidence>
<evidence type="ECO:0000313" key="4">
    <source>
        <dbReference type="Proteomes" id="UP000183788"/>
    </source>
</evidence>
<proteinExistence type="predicted"/>
<accession>A0A1K1SZY5</accession>
<dbReference type="RefSeq" id="WP_072366428.1">
    <property type="nucleotide sequence ID" value="NZ_CP139972.1"/>
</dbReference>
<name>A0A1K1SZY5_9BACT</name>
<dbReference type="STRING" id="1004.SAMN05661012_06512"/>